<reference evidence="1" key="1">
    <citation type="submission" date="2014-11" db="EMBL/GenBank/DDBJ databases">
        <authorList>
            <person name="Amaro Gonzalez C."/>
        </authorList>
    </citation>
    <scope>NUCLEOTIDE SEQUENCE</scope>
</reference>
<dbReference type="AlphaFoldDB" id="A0A0E9VHI7"/>
<name>A0A0E9VHI7_ANGAN</name>
<organism evidence="1">
    <name type="scientific">Anguilla anguilla</name>
    <name type="common">European freshwater eel</name>
    <name type="synonym">Muraena anguilla</name>
    <dbReference type="NCBI Taxonomy" id="7936"/>
    <lineage>
        <taxon>Eukaryota</taxon>
        <taxon>Metazoa</taxon>
        <taxon>Chordata</taxon>
        <taxon>Craniata</taxon>
        <taxon>Vertebrata</taxon>
        <taxon>Euteleostomi</taxon>
        <taxon>Actinopterygii</taxon>
        <taxon>Neopterygii</taxon>
        <taxon>Teleostei</taxon>
        <taxon>Anguilliformes</taxon>
        <taxon>Anguillidae</taxon>
        <taxon>Anguilla</taxon>
    </lineage>
</organism>
<reference evidence="1" key="2">
    <citation type="journal article" date="2015" name="Fish Shellfish Immunol.">
        <title>Early steps in the European eel (Anguilla anguilla)-Vibrio vulnificus interaction in the gills: Role of the RtxA13 toxin.</title>
        <authorList>
            <person name="Callol A."/>
            <person name="Pajuelo D."/>
            <person name="Ebbesson L."/>
            <person name="Teles M."/>
            <person name="MacKenzie S."/>
            <person name="Amaro C."/>
        </authorList>
    </citation>
    <scope>NUCLEOTIDE SEQUENCE</scope>
</reference>
<evidence type="ECO:0000313" key="1">
    <source>
        <dbReference type="EMBL" id="JAH76875.1"/>
    </source>
</evidence>
<accession>A0A0E9VHI7</accession>
<dbReference type="EMBL" id="GBXM01031702">
    <property type="protein sequence ID" value="JAH76875.1"/>
    <property type="molecule type" value="Transcribed_RNA"/>
</dbReference>
<protein>
    <submittedName>
        <fullName evidence="1">Uncharacterized protein</fullName>
    </submittedName>
</protein>
<sequence>MYDFAKPAIMNCCRSPLRPAALCGESIGHHNAHNLACHRHTT</sequence>
<proteinExistence type="predicted"/>